<dbReference type="PRINTS" id="PR00040">
    <property type="entry name" value="HTHMERR"/>
</dbReference>
<dbReference type="Proteomes" id="UP000272729">
    <property type="component" value="Unassembled WGS sequence"/>
</dbReference>
<organism evidence="6 7">
    <name type="scientific">Saccharothrix variisporea</name>
    <dbReference type="NCBI Taxonomy" id="543527"/>
    <lineage>
        <taxon>Bacteria</taxon>
        <taxon>Bacillati</taxon>
        <taxon>Actinomycetota</taxon>
        <taxon>Actinomycetes</taxon>
        <taxon>Pseudonocardiales</taxon>
        <taxon>Pseudonocardiaceae</taxon>
        <taxon>Saccharothrix</taxon>
    </lineage>
</organism>
<dbReference type="Pfam" id="PF13411">
    <property type="entry name" value="MerR_1"/>
    <property type="match status" value="1"/>
</dbReference>
<dbReference type="PANTHER" id="PTHR30204">
    <property type="entry name" value="REDOX-CYCLING DRUG-SENSING TRANSCRIPTIONAL ACTIVATOR SOXR"/>
    <property type="match status" value="1"/>
</dbReference>
<keyword evidence="3 6" id="KW-0238">DNA-binding</keyword>
<keyword evidence="4" id="KW-0804">Transcription</keyword>
<evidence type="ECO:0000256" key="4">
    <source>
        <dbReference type="ARBA" id="ARBA00023163"/>
    </source>
</evidence>
<proteinExistence type="predicted"/>
<evidence type="ECO:0000256" key="2">
    <source>
        <dbReference type="ARBA" id="ARBA00023015"/>
    </source>
</evidence>
<dbReference type="InterPro" id="IPR000551">
    <property type="entry name" value="MerR-type_HTH_dom"/>
</dbReference>
<sequence>MLIGELAERAGVTTRALRFYEQRGLLESERTPAGYRVYPDTAVTRVRTIKGLLDSGFTVADVRSFVPYLDQPDPPDVFPYDPRCTDGYAEVGAARVAELTERIETLTRVRDELVRRMPWLGQLSR</sequence>
<dbReference type="SMART" id="SM00422">
    <property type="entry name" value="HTH_MERR"/>
    <property type="match status" value="1"/>
</dbReference>
<feature type="domain" description="HTH merR-type" evidence="5">
    <location>
        <begin position="1"/>
        <end position="68"/>
    </location>
</feature>
<dbReference type="Gene3D" id="1.10.1660.10">
    <property type="match status" value="1"/>
</dbReference>
<dbReference type="InterPro" id="IPR047057">
    <property type="entry name" value="MerR_fam"/>
</dbReference>
<dbReference type="RefSeq" id="WP_121221419.1">
    <property type="nucleotide sequence ID" value="NZ_JBIUBA010000057.1"/>
</dbReference>
<evidence type="ECO:0000313" key="6">
    <source>
        <dbReference type="EMBL" id="RKT69571.1"/>
    </source>
</evidence>
<protein>
    <submittedName>
        <fullName evidence="6">DNA-binding transcriptional MerR regulator</fullName>
    </submittedName>
</protein>
<dbReference type="AlphaFoldDB" id="A0A495X5G7"/>
<dbReference type="PANTHER" id="PTHR30204:SF69">
    <property type="entry name" value="MERR-FAMILY TRANSCRIPTIONAL REGULATOR"/>
    <property type="match status" value="1"/>
</dbReference>
<evidence type="ECO:0000313" key="7">
    <source>
        <dbReference type="Proteomes" id="UP000272729"/>
    </source>
</evidence>
<evidence type="ECO:0000256" key="1">
    <source>
        <dbReference type="ARBA" id="ARBA00022491"/>
    </source>
</evidence>
<evidence type="ECO:0000256" key="3">
    <source>
        <dbReference type="ARBA" id="ARBA00023125"/>
    </source>
</evidence>
<dbReference type="OrthoDB" id="3824912at2"/>
<keyword evidence="7" id="KW-1185">Reference proteome</keyword>
<dbReference type="EMBL" id="RBXR01000001">
    <property type="protein sequence ID" value="RKT69571.1"/>
    <property type="molecule type" value="Genomic_DNA"/>
</dbReference>
<gene>
    <name evidence="6" type="ORF">DFJ66_2805</name>
</gene>
<dbReference type="GO" id="GO:0003677">
    <property type="term" value="F:DNA binding"/>
    <property type="evidence" value="ECO:0007669"/>
    <property type="project" value="UniProtKB-KW"/>
</dbReference>
<reference evidence="6 7" key="1">
    <citation type="submission" date="2018-10" db="EMBL/GenBank/DDBJ databases">
        <title>Sequencing the genomes of 1000 actinobacteria strains.</title>
        <authorList>
            <person name="Klenk H.-P."/>
        </authorList>
    </citation>
    <scope>NUCLEOTIDE SEQUENCE [LARGE SCALE GENOMIC DNA]</scope>
    <source>
        <strain evidence="6 7">DSM 43911</strain>
    </source>
</reference>
<comment type="caution">
    <text evidence="6">The sequence shown here is derived from an EMBL/GenBank/DDBJ whole genome shotgun (WGS) entry which is preliminary data.</text>
</comment>
<dbReference type="InterPro" id="IPR009061">
    <property type="entry name" value="DNA-bd_dom_put_sf"/>
</dbReference>
<keyword evidence="2" id="KW-0805">Transcription regulation</keyword>
<dbReference type="PROSITE" id="PS50937">
    <property type="entry name" value="HTH_MERR_2"/>
    <property type="match status" value="1"/>
</dbReference>
<dbReference type="GO" id="GO:0003700">
    <property type="term" value="F:DNA-binding transcription factor activity"/>
    <property type="evidence" value="ECO:0007669"/>
    <property type="project" value="InterPro"/>
</dbReference>
<keyword evidence="1" id="KW-0678">Repressor</keyword>
<evidence type="ECO:0000259" key="5">
    <source>
        <dbReference type="PROSITE" id="PS50937"/>
    </source>
</evidence>
<accession>A0A495X5G7</accession>
<dbReference type="SUPFAM" id="SSF46955">
    <property type="entry name" value="Putative DNA-binding domain"/>
    <property type="match status" value="1"/>
</dbReference>
<dbReference type="PROSITE" id="PS00552">
    <property type="entry name" value="HTH_MERR_1"/>
    <property type="match status" value="1"/>
</dbReference>
<name>A0A495X5G7_9PSEU</name>